<name>A0A9P5T989_9AGAM</name>
<comment type="similarity">
    <text evidence="1 2">Belongs to the peptidase M20A family.</text>
</comment>
<organism evidence="4 5">
    <name type="scientific">Russula ochroleuca</name>
    <dbReference type="NCBI Taxonomy" id="152965"/>
    <lineage>
        <taxon>Eukaryota</taxon>
        <taxon>Fungi</taxon>
        <taxon>Dikarya</taxon>
        <taxon>Basidiomycota</taxon>
        <taxon>Agaricomycotina</taxon>
        <taxon>Agaricomycetes</taxon>
        <taxon>Russulales</taxon>
        <taxon>Russulaceae</taxon>
        <taxon>Russula</taxon>
    </lineage>
</organism>
<dbReference type="PANTHER" id="PTHR30575:SF0">
    <property type="entry name" value="XAA-ARG DIPEPTIDASE"/>
    <property type="match status" value="1"/>
</dbReference>
<evidence type="ECO:0000313" key="4">
    <source>
        <dbReference type="EMBL" id="KAF8480195.1"/>
    </source>
</evidence>
<comment type="caution">
    <text evidence="4">The sequence shown here is derived from an EMBL/GenBank/DDBJ whole genome shotgun (WGS) entry which is preliminary data.</text>
</comment>
<dbReference type="InterPro" id="IPR002933">
    <property type="entry name" value="Peptidase_M20"/>
</dbReference>
<dbReference type="PANTHER" id="PTHR30575">
    <property type="entry name" value="PEPTIDASE M20"/>
    <property type="match status" value="1"/>
</dbReference>
<evidence type="ECO:0000313" key="5">
    <source>
        <dbReference type="Proteomes" id="UP000759537"/>
    </source>
</evidence>
<feature type="domain" description="Peptidase M20 dimerisation" evidence="3">
    <location>
        <begin position="215"/>
        <end position="303"/>
    </location>
</feature>
<keyword evidence="5" id="KW-1185">Reference proteome</keyword>
<dbReference type="InterPro" id="IPR017144">
    <property type="entry name" value="Xaa-Arg_dipeptidase"/>
</dbReference>
<dbReference type="OrthoDB" id="6119954at2759"/>
<dbReference type="InterPro" id="IPR036264">
    <property type="entry name" value="Bact_exopeptidase_dim_dom"/>
</dbReference>
<dbReference type="FunFam" id="3.30.70.360:FF:000004">
    <property type="entry name" value="Peptidase M20 domain-containing protein 2"/>
    <property type="match status" value="1"/>
</dbReference>
<evidence type="ECO:0000256" key="2">
    <source>
        <dbReference type="PIRNR" id="PIRNR037226"/>
    </source>
</evidence>
<dbReference type="Gene3D" id="3.40.630.10">
    <property type="entry name" value="Zn peptidases"/>
    <property type="match status" value="1"/>
</dbReference>
<dbReference type="GO" id="GO:0016805">
    <property type="term" value="F:dipeptidase activity"/>
    <property type="evidence" value="ECO:0007669"/>
    <property type="project" value="InterPro"/>
</dbReference>
<proteinExistence type="inferred from homology"/>
<dbReference type="AlphaFoldDB" id="A0A9P5T989"/>
<dbReference type="SUPFAM" id="SSF55031">
    <property type="entry name" value="Bacterial exopeptidase dimerisation domain"/>
    <property type="match status" value="1"/>
</dbReference>
<dbReference type="NCBIfam" id="TIGR01891">
    <property type="entry name" value="amidohydrolases"/>
    <property type="match status" value="1"/>
</dbReference>
<accession>A0A9P5T989</accession>
<dbReference type="SUPFAM" id="SSF53187">
    <property type="entry name" value="Zn-dependent exopeptidases"/>
    <property type="match status" value="1"/>
</dbReference>
<evidence type="ECO:0000256" key="1">
    <source>
        <dbReference type="ARBA" id="ARBA00006247"/>
    </source>
</evidence>
<dbReference type="InterPro" id="IPR017439">
    <property type="entry name" value="Amidohydrolase"/>
</dbReference>
<dbReference type="Gene3D" id="3.30.70.360">
    <property type="match status" value="1"/>
</dbReference>
<dbReference type="EMBL" id="WHVB01000008">
    <property type="protein sequence ID" value="KAF8480195.1"/>
    <property type="molecule type" value="Genomic_DNA"/>
</dbReference>
<reference evidence="4" key="1">
    <citation type="submission" date="2019-10" db="EMBL/GenBank/DDBJ databases">
        <authorList>
            <consortium name="DOE Joint Genome Institute"/>
            <person name="Kuo A."/>
            <person name="Miyauchi S."/>
            <person name="Kiss E."/>
            <person name="Drula E."/>
            <person name="Kohler A."/>
            <person name="Sanchez-Garcia M."/>
            <person name="Andreopoulos B."/>
            <person name="Barry K.W."/>
            <person name="Bonito G."/>
            <person name="Buee M."/>
            <person name="Carver A."/>
            <person name="Chen C."/>
            <person name="Cichocki N."/>
            <person name="Clum A."/>
            <person name="Culley D."/>
            <person name="Crous P.W."/>
            <person name="Fauchery L."/>
            <person name="Girlanda M."/>
            <person name="Hayes R."/>
            <person name="Keri Z."/>
            <person name="LaButti K."/>
            <person name="Lipzen A."/>
            <person name="Lombard V."/>
            <person name="Magnuson J."/>
            <person name="Maillard F."/>
            <person name="Morin E."/>
            <person name="Murat C."/>
            <person name="Nolan M."/>
            <person name="Ohm R."/>
            <person name="Pangilinan J."/>
            <person name="Pereira M."/>
            <person name="Perotto S."/>
            <person name="Peter M."/>
            <person name="Riley R."/>
            <person name="Sitrit Y."/>
            <person name="Stielow B."/>
            <person name="Szollosi G."/>
            <person name="Zifcakova L."/>
            <person name="Stursova M."/>
            <person name="Spatafora J.W."/>
            <person name="Tedersoo L."/>
            <person name="Vaario L.-M."/>
            <person name="Yamada A."/>
            <person name="Yan M."/>
            <person name="Wang P."/>
            <person name="Xu J."/>
            <person name="Bruns T."/>
            <person name="Baldrian P."/>
            <person name="Vilgalys R."/>
            <person name="Henrissat B."/>
            <person name="Grigoriev I.V."/>
            <person name="Hibbett D."/>
            <person name="Nagy L.G."/>
            <person name="Martin F.M."/>
        </authorList>
    </citation>
    <scope>NUCLEOTIDE SEQUENCE</scope>
    <source>
        <strain evidence="4">Prilba</strain>
    </source>
</reference>
<dbReference type="InterPro" id="IPR052030">
    <property type="entry name" value="Peptidase_M20/M20A_hydrolases"/>
</dbReference>
<dbReference type="Proteomes" id="UP000759537">
    <property type="component" value="Unassembled WGS sequence"/>
</dbReference>
<sequence length="439" mass="47477">MASGSGVTDHAQFWWAQNVPAEHLLCKVDKYDESLAIYRPDFYETISKEVSSLDQELRSLSLDIHSHPELMFKEKYAHDVLTAFMEKHGWAVERHYLLDTAWVATFSHGNGGRVLGVNSEMDALPGVGHACGHNLIAIAGVAVALAIKAALIKHNIPGKVVLLGTPAEEGGQGKVILLEKGAYKEMHACLMCHPAPGPERSASLSSSLALQRISVEYRGHTAHAALSPWQGQNALDAAVAAYTNVALLRQQVKPSHRIHGVFEGKDWAANIIPDNAKMLWYVRAPTVAEVKDADPRVRACFQASALATGCSVEISGMKPPVCELRQNRALVADTFARTFRCKTGPIDYEWGISSASTDFGNITYALPSIHPGFSIPTESNGGNHTPAFTSAAATPEAHQACLEVCKALALTGLRVIGDDQFYAEVRATFEEDMATARIA</sequence>
<gene>
    <name evidence="4" type="ORF">DFH94DRAFT_463702</name>
</gene>
<dbReference type="Pfam" id="PF01546">
    <property type="entry name" value="Peptidase_M20"/>
    <property type="match status" value="1"/>
</dbReference>
<protein>
    <recommendedName>
        <fullName evidence="2">Peptidase M20 domain-containing protein 2</fullName>
    </recommendedName>
</protein>
<reference evidence="4" key="2">
    <citation type="journal article" date="2020" name="Nat. Commun.">
        <title>Large-scale genome sequencing of mycorrhizal fungi provides insights into the early evolution of symbiotic traits.</title>
        <authorList>
            <person name="Miyauchi S."/>
            <person name="Kiss E."/>
            <person name="Kuo A."/>
            <person name="Drula E."/>
            <person name="Kohler A."/>
            <person name="Sanchez-Garcia M."/>
            <person name="Morin E."/>
            <person name="Andreopoulos B."/>
            <person name="Barry K.W."/>
            <person name="Bonito G."/>
            <person name="Buee M."/>
            <person name="Carver A."/>
            <person name="Chen C."/>
            <person name="Cichocki N."/>
            <person name="Clum A."/>
            <person name="Culley D."/>
            <person name="Crous P.W."/>
            <person name="Fauchery L."/>
            <person name="Girlanda M."/>
            <person name="Hayes R.D."/>
            <person name="Keri Z."/>
            <person name="LaButti K."/>
            <person name="Lipzen A."/>
            <person name="Lombard V."/>
            <person name="Magnuson J."/>
            <person name="Maillard F."/>
            <person name="Murat C."/>
            <person name="Nolan M."/>
            <person name="Ohm R.A."/>
            <person name="Pangilinan J."/>
            <person name="Pereira M.F."/>
            <person name="Perotto S."/>
            <person name="Peter M."/>
            <person name="Pfister S."/>
            <person name="Riley R."/>
            <person name="Sitrit Y."/>
            <person name="Stielow J.B."/>
            <person name="Szollosi G."/>
            <person name="Zifcakova L."/>
            <person name="Stursova M."/>
            <person name="Spatafora J.W."/>
            <person name="Tedersoo L."/>
            <person name="Vaario L.M."/>
            <person name="Yamada A."/>
            <person name="Yan M."/>
            <person name="Wang P."/>
            <person name="Xu J."/>
            <person name="Bruns T."/>
            <person name="Baldrian P."/>
            <person name="Vilgalys R."/>
            <person name="Dunand C."/>
            <person name="Henrissat B."/>
            <person name="Grigoriev I.V."/>
            <person name="Hibbett D."/>
            <person name="Nagy L.G."/>
            <person name="Martin F.M."/>
        </authorList>
    </citation>
    <scope>NUCLEOTIDE SEQUENCE</scope>
    <source>
        <strain evidence="4">Prilba</strain>
    </source>
</reference>
<dbReference type="PIRSF" id="PIRSF037226">
    <property type="entry name" value="Amidohydrolase_ACY1L2_prd"/>
    <property type="match status" value="1"/>
</dbReference>
<evidence type="ECO:0000259" key="3">
    <source>
        <dbReference type="Pfam" id="PF07687"/>
    </source>
</evidence>
<dbReference type="InterPro" id="IPR011650">
    <property type="entry name" value="Peptidase_M20_dimer"/>
</dbReference>
<dbReference type="Pfam" id="PF07687">
    <property type="entry name" value="M20_dimer"/>
    <property type="match status" value="1"/>
</dbReference>
<dbReference type="CDD" id="cd05672">
    <property type="entry name" value="M20_ACY1L2-like"/>
    <property type="match status" value="1"/>
</dbReference>